<protein>
    <submittedName>
        <fullName evidence="1">Uncharacterized protein</fullName>
    </submittedName>
</protein>
<accession>A0ACC2SX82</accession>
<evidence type="ECO:0000313" key="2">
    <source>
        <dbReference type="Proteomes" id="UP001165960"/>
    </source>
</evidence>
<gene>
    <name evidence="1" type="ORF">DSO57_1004397</name>
</gene>
<dbReference type="Proteomes" id="UP001165960">
    <property type="component" value="Unassembled WGS sequence"/>
</dbReference>
<dbReference type="EMBL" id="QTSX02004271">
    <property type="protein sequence ID" value="KAJ9066967.1"/>
    <property type="molecule type" value="Genomic_DNA"/>
</dbReference>
<evidence type="ECO:0000313" key="1">
    <source>
        <dbReference type="EMBL" id="KAJ9066967.1"/>
    </source>
</evidence>
<reference evidence="1" key="1">
    <citation type="submission" date="2022-04" db="EMBL/GenBank/DDBJ databases">
        <title>Genome of the entomopathogenic fungus Entomophthora muscae.</title>
        <authorList>
            <person name="Elya C."/>
            <person name="Lovett B.R."/>
            <person name="Lee E."/>
            <person name="Macias A.M."/>
            <person name="Hajek A.E."/>
            <person name="De Bivort B.L."/>
            <person name="Kasson M.T."/>
            <person name="De Fine Licht H.H."/>
            <person name="Stajich J.E."/>
        </authorList>
    </citation>
    <scope>NUCLEOTIDE SEQUENCE</scope>
    <source>
        <strain evidence="1">Berkeley</strain>
    </source>
</reference>
<name>A0ACC2SX82_9FUNG</name>
<organism evidence="1 2">
    <name type="scientific">Entomophthora muscae</name>
    <dbReference type="NCBI Taxonomy" id="34485"/>
    <lineage>
        <taxon>Eukaryota</taxon>
        <taxon>Fungi</taxon>
        <taxon>Fungi incertae sedis</taxon>
        <taxon>Zoopagomycota</taxon>
        <taxon>Entomophthoromycotina</taxon>
        <taxon>Entomophthoromycetes</taxon>
        <taxon>Entomophthorales</taxon>
        <taxon>Entomophthoraceae</taxon>
        <taxon>Entomophthora</taxon>
    </lineage>
</organism>
<keyword evidence="2" id="KW-1185">Reference proteome</keyword>
<sequence length="115" mass="12618">MEAPQTPKPDCLHPTPGLTPPTANQYAGIAYITLAGLVNTMVPVTGPWALHPSYDGFYPPPNRASWQPRPTDPLLGCGILILCLLKYCYSFCFHSLMAENACQEAFCCVIIKFND</sequence>
<proteinExistence type="predicted"/>
<comment type="caution">
    <text evidence="1">The sequence shown here is derived from an EMBL/GenBank/DDBJ whole genome shotgun (WGS) entry which is preliminary data.</text>
</comment>